<name>U5VZQ4_9ACTN</name>
<proteinExistence type="predicted"/>
<dbReference type="RefSeq" id="WP_023362845.1">
    <property type="nucleotide sequence ID" value="NC_022657.1"/>
</dbReference>
<keyword evidence="3" id="KW-1185">Reference proteome</keyword>
<dbReference type="STRING" id="1246995.AFR_21005"/>
<keyword evidence="1" id="KW-0472">Membrane</keyword>
<keyword evidence="1" id="KW-0812">Transmembrane</keyword>
<dbReference type="Proteomes" id="UP000017746">
    <property type="component" value="Chromosome"/>
</dbReference>
<evidence type="ECO:0000256" key="1">
    <source>
        <dbReference type="SAM" id="Phobius"/>
    </source>
</evidence>
<accession>U5VZQ4</accession>
<organism evidence="2 3">
    <name type="scientific">Actinoplanes friuliensis DSM 7358</name>
    <dbReference type="NCBI Taxonomy" id="1246995"/>
    <lineage>
        <taxon>Bacteria</taxon>
        <taxon>Bacillati</taxon>
        <taxon>Actinomycetota</taxon>
        <taxon>Actinomycetes</taxon>
        <taxon>Micromonosporales</taxon>
        <taxon>Micromonosporaceae</taxon>
        <taxon>Actinoplanes</taxon>
    </lineage>
</organism>
<dbReference type="HOGENOM" id="CLU_2447995_0_0_11"/>
<feature type="transmembrane region" description="Helical" evidence="1">
    <location>
        <begin position="28"/>
        <end position="50"/>
    </location>
</feature>
<gene>
    <name evidence="2" type="ORF">AFR_21005</name>
</gene>
<protein>
    <submittedName>
        <fullName evidence="2">Uncharacterized protein</fullName>
    </submittedName>
</protein>
<evidence type="ECO:0000313" key="3">
    <source>
        <dbReference type="Proteomes" id="UP000017746"/>
    </source>
</evidence>
<dbReference type="AlphaFoldDB" id="U5VZQ4"/>
<sequence>MQETTVSSFLILLKAVGAAGRPAIVLIAHLPIILIAVGLLPALMIGVSVLPARYAGVLGTTISQLCTWSSRIIATAGVAPLEEAPRTDR</sequence>
<dbReference type="KEGG" id="afs:AFR_21005"/>
<evidence type="ECO:0000313" key="2">
    <source>
        <dbReference type="EMBL" id="AGZ42473.1"/>
    </source>
</evidence>
<dbReference type="EMBL" id="CP006272">
    <property type="protein sequence ID" value="AGZ42473.1"/>
    <property type="molecule type" value="Genomic_DNA"/>
</dbReference>
<dbReference type="PATRIC" id="fig|1246995.3.peg.4258"/>
<reference evidence="2 3" key="1">
    <citation type="journal article" date="2014" name="J. Biotechnol.">
        <title>Complete genome sequence of the actinobacterium Actinoplanes friuliensis HAG 010964, producer of the lipopeptide antibiotic friulimycin.</title>
        <authorList>
            <person name="Ruckert C."/>
            <person name="Szczepanowski R."/>
            <person name="Albersmeier A."/>
            <person name="Goesmann A."/>
            <person name="Fischer N."/>
            <person name="Steinkamper A."/>
            <person name="Puhler A."/>
            <person name="Biener R."/>
            <person name="Schwartz D."/>
            <person name="Kalinowski J."/>
        </authorList>
    </citation>
    <scope>NUCLEOTIDE SEQUENCE [LARGE SCALE GENOMIC DNA]</scope>
    <source>
        <strain evidence="2 3">DSM 7358</strain>
    </source>
</reference>
<keyword evidence="1" id="KW-1133">Transmembrane helix</keyword>